<keyword evidence="8" id="KW-1185">Reference proteome</keyword>
<feature type="region of interest" description="Disordered" evidence="5">
    <location>
        <begin position="110"/>
        <end position="142"/>
    </location>
</feature>
<evidence type="ECO:0000256" key="1">
    <source>
        <dbReference type="ARBA" id="ARBA00007447"/>
    </source>
</evidence>
<dbReference type="Proteomes" id="UP000735302">
    <property type="component" value="Unassembled WGS sequence"/>
</dbReference>
<reference evidence="7 8" key="1">
    <citation type="journal article" date="2021" name="Elife">
        <title>Chloroplast acquisition without the gene transfer in kleptoplastic sea slugs, Plakobranchus ocellatus.</title>
        <authorList>
            <person name="Maeda T."/>
            <person name="Takahashi S."/>
            <person name="Yoshida T."/>
            <person name="Shimamura S."/>
            <person name="Takaki Y."/>
            <person name="Nagai Y."/>
            <person name="Toyoda A."/>
            <person name="Suzuki Y."/>
            <person name="Arimoto A."/>
            <person name="Ishii H."/>
            <person name="Satoh N."/>
            <person name="Nishiyama T."/>
            <person name="Hasebe M."/>
            <person name="Maruyama T."/>
            <person name="Minagawa J."/>
            <person name="Obokata J."/>
            <person name="Shigenobu S."/>
        </authorList>
    </citation>
    <scope>NUCLEOTIDE SEQUENCE [LARGE SCALE GENOMIC DNA]</scope>
</reference>
<sequence length="521" mass="57592">MCVRVGECVHLTDTEVKVEKANALTQISTTRQANHPGSGYGTLLLDITIISIRFIDETEDCIKMNLPSAIALALTLIPVSAAHVISFPVSQANRVAWNPSGVVRQSWKAGLQTMPQSTRPKKQSLPKRSKPSVQLLPRPELPPKDFQRPIDNSFLTNITRDLKLTNYYDKVYYCSIALGTPGQKFNMAIFTNSPAMWVPSVHHTNDNALSHPHQRFDNAYSVTHRAMGKMFTAFHEDRLVGGYWSQDTLSVAGMRVKNQAFGAAIVDSDIFEDTIIDGVLGLRPRDVGEGVGPNVFENMMMRKLLPAPVFSLFLNRFNSDDPDSTLTLGGTNPDHYSGKFVYTPLTEPNRWRFKVEGIQIANHDEVICSTGFQAELDSGTPLIQGPLQEVDDLHSMLGAKPHRDWPRRYSFDCSEVDSLPDVGFIVNGKILPLSSKDYVIKEYKDGQLTCYSAIQELLSTKNESPVWVIGNTYDLVFIGRSPREGVGGIVDNESALRCAGSLLSRVQAPPPASGLTEGLKV</sequence>
<evidence type="ECO:0000313" key="7">
    <source>
        <dbReference type="EMBL" id="GFO02158.1"/>
    </source>
</evidence>
<dbReference type="GO" id="GO:0006508">
    <property type="term" value="P:proteolysis"/>
    <property type="evidence" value="ECO:0007669"/>
    <property type="project" value="UniProtKB-KW"/>
</dbReference>
<dbReference type="InterPro" id="IPR001461">
    <property type="entry name" value="Aspartic_peptidase_A1"/>
</dbReference>
<dbReference type="AlphaFoldDB" id="A0AAV4A692"/>
<dbReference type="FunFam" id="2.40.70.10:FF:000115">
    <property type="entry name" value="Lysosomal aspartic protease"/>
    <property type="match status" value="1"/>
</dbReference>
<protein>
    <submittedName>
        <fullName evidence="7">Cathepsin d</fullName>
    </submittedName>
</protein>
<feature type="domain" description="Peptidase A1" evidence="6">
    <location>
        <begin position="172"/>
        <end position="481"/>
    </location>
</feature>
<name>A0AAV4A692_9GAST</name>
<dbReference type="Gene3D" id="2.40.70.10">
    <property type="entry name" value="Acid Proteases"/>
    <property type="match status" value="2"/>
</dbReference>
<dbReference type="GO" id="GO:0004190">
    <property type="term" value="F:aspartic-type endopeptidase activity"/>
    <property type="evidence" value="ECO:0007669"/>
    <property type="project" value="UniProtKB-KW"/>
</dbReference>
<evidence type="ECO:0000256" key="3">
    <source>
        <dbReference type="ARBA" id="ARBA00022750"/>
    </source>
</evidence>
<dbReference type="GO" id="GO:0005764">
    <property type="term" value="C:lysosome"/>
    <property type="evidence" value="ECO:0007669"/>
    <property type="project" value="TreeGrafter"/>
</dbReference>
<evidence type="ECO:0000256" key="4">
    <source>
        <dbReference type="ARBA" id="ARBA00022801"/>
    </source>
</evidence>
<dbReference type="InterPro" id="IPR033121">
    <property type="entry name" value="PEPTIDASE_A1"/>
</dbReference>
<evidence type="ECO:0000256" key="2">
    <source>
        <dbReference type="ARBA" id="ARBA00022670"/>
    </source>
</evidence>
<keyword evidence="3" id="KW-0064">Aspartyl protease</keyword>
<evidence type="ECO:0000313" key="8">
    <source>
        <dbReference type="Proteomes" id="UP000735302"/>
    </source>
</evidence>
<gene>
    <name evidence="7" type="ORF">PoB_002866300</name>
</gene>
<dbReference type="PANTHER" id="PTHR47966:SF51">
    <property type="entry name" value="BETA-SITE APP-CLEAVING ENZYME, ISOFORM A-RELATED"/>
    <property type="match status" value="1"/>
</dbReference>
<proteinExistence type="inferred from homology"/>
<dbReference type="PANTHER" id="PTHR47966">
    <property type="entry name" value="BETA-SITE APP-CLEAVING ENZYME, ISOFORM A-RELATED"/>
    <property type="match status" value="1"/>
</dbReference>
<dbReference type="PROSITE" id="PS51767">
    <property type="entry name" value="PEPTIDASE_A1"/>
    <property type="match status" value="1"/>
</dbReference>
<comment type="caution">
    <text evidence="7">The sequence shown here is derived from an EMBL/GenBank/DDBJ whole genome shotgun (WGS) entry which is preliminary data.</text>
</comment>
<dbReference type="PRINTS" id="PR00792">
    <property type="entry name" value="PEPSIN"/>
</dbReference>
<keyword evidence="4" id="KW-0378">Hydrolase</keyword>
<dbReference type="InterPro" id="IPR021109">
    <property type="entry name" value="Peptidase_aspartic_dom_sf"/>
</dbReference>
<keyword evidence="2" id="KW-0645">Protease</keyword>
<evidence type="ECO:0000256" key="5">
    <source>
        <dbReference type="SAM" id="MobiDB-lite"/>
    </source>
</evidence>
<dbReference type="SUPFAM" id="SSF50630">
    <property type="entry name" value="Acid proteases"/>
    <property type="match status" value="1"/>
</dbReference>
<feature type="compositionally biased region" description="Basic residues" evidence="5">
    <location>
        <begin position="119"/>
        <end position="130"/>
    </location>
</feature>
<dbReference type="Pfam" id="PF00026">
    <property type="entry name" value="Asp"/>
    <property type="match status" value="1"/>
</dbReference>
<evidence type="ECO:0000259" key="6">
    <source>
        <dbReference type="PROSITE" id="PS51767"/>
    </source>
</evidence>
<comment type="similarity">
    <text evidence="1">Belongs to the peptidase A1 family.</text>
</comment>
<accession>A0AAV4A692</accession>
<dbReference type="EMBL" id="BLXT01003574">
    <property type="protein sequence ID" value="GFO02158.1"/>
    <property type="molecule type" value="Genomic_DNA"/>
</dbReference>
<organism evidence="7 8">
    <name type="scientific">Plakobranchus ocellatus</name>
    <dbReference type="NCBI Taxonomy" id="259542"/>
    <lineage>
        <taxon>Eukaryota</taxon>
        <taxon>Metazoa</taxon>
        <taxon>Spiralia</taxon>
        <taxon>Lophotrochozoa</taxon>
        <taxon>Mollusca</taxon>
        <taxon>Gastropoda</taxon>
        <taxon>Heterobranchia</taxon>
        <taxon>Euthyneura</taxon>
        <taxon>Panpulmonata</taxon>
        <taxon>Sacoglossa</taxon>
        <taxon>Placobranchoidea</taxon>
        <taxon>Plakobranchidae</taxon>
        <taxon>Plakobranchus</taxon>
    </lineage>
</organism>